<evidence type="ECO:0000313" key="3">
    <source>
        <dbReference type="WBParaSite" id="MBELARI_LOCUS10088"/>
    </source>
</evidence>
<evidence type="ECO:0000256" key="1">
    <source>
        <dbReference type="SAM" id="Phobius"/>
    </source>
</evidence>
<sequence>MRPARPAALPWASPPLLRFRRRPVICAPIKYLFGVCLTALVIALIIVFLPLILLVRLGYFVAKRRQRDHRACSLRHCDLHWPTIGTSPGRAIITLHKETDANAVAHKMCRVLGNRPTECCISKGPPTSPARDAVVLWDQSRTRVQCAEELKAVLNEPHGLPLNDCSCVVVPGFLSASESCSGQSVLVFSLQPRTHPFCLPRLLALYSESQLVFEVEPRLPKPFISTTHPRLNVPLFICHGFYQTIQLVCRGPLSLVSHAFKREHPVWKAMTTDSRSLKSVSITKNRKPPSMAATEDDSTLMSSTALEEVVVSPKTDPNHKISNMSVSSSSRWVTWTKVGHAEHLLRAERLLRAATVELLTALVTGALRQHFRDQGIRHPPDVGASLCVSCRDFVPVEAARLCEAILLPLRLPTSVEGAVPRAWAVQRRMTKVLDGVLPNALKISQFLGSLLLPSNLAEKFSNALYGDNTVQISFLRAGGELSLDGIRIQSMLMFPAVKESVLASFCFVQCGSEMMLSLSLDKNTFPNPSTILANFRIEVEHLIDQLSTRLLTLSQSSFTERIPFLRMDPDAEEYCRDSESFARAHPMIENRVVSKATKVSIEKEESDYTLEELQHLLTTVQDELDTMKANPQGDRAEYIRKLTELENRMQRFHECTMKKLGSGITDMVHKDASLANNAVTELLAPYRQEPGMTGRRFSREYILVDSGSSNSSRKNSRHSF</sequence>
<proteinExistence type="predicted"/>
<accession>A0AAF3E846</accession>
<feature type="transmembrane region" description="Helical" evidence="1">
    <location>
        <begin position="31"/>
        <end position="55"/>
    </location>
</feature>
<organism evidence="2 3">
    <name type="scientific">Mesorhabditis belari</name>
    <dbReference type="NCBI Taxonomy" id="2138241"/>
    <lineage>
        <taxon>Eukaryota</taxon>
        <taxon>Metazoa</taxon>
        <taxon>Ecdysozoa</taxon>
        <taxon>Nematoda</taxon>
        <taxon>Chromadorea</taxon>
        <taxon>Rhabditida</taxon>
        <taxon>Rhabditina</taxon>
        <taxon>Rhabditomorpha</taxon>
        <taxon>Rhabditoidea</taxon>
        <taxon>Rhabditidae</taxon>
        <taxon>Mesorhabditinae</taxon>
        <taxon>Mesorhabditis</taxon>
    </lineage>
</organism>
<dbReference type="Proteomes" id="UP000887575">
    <property type="component" value="Unassembled WGS sequence"/>
</dbReference>
<dbReference type="AlphaFoldDB" id="A0AAF3E846"/>
<keyword evidence="1" id="KW-0812">Transmembrane</keyword>
<keyword evidence="1" id="KW-0472">Membrane</keyword>
<name>A0AAF3E846_9BILA</name>
<keyword evidence="2" id="KW-1185">Reference proteome</keyword>
<protein>
    <submittedName>
        <fullName evidence="3">Uncharacterized protein</fullName>
    </submittedName>
</protein>
<evidence type="ECO:0000313" key="2">
    <source>
        <dbReference type="Proteomes" id="UP000887575"/>
    </source>
</evidence>
<dbReference type="WBParaSite" id="MBELARI_LOCUS10088">
    <property type="protein sequence ID" value="MBELARI_LOCUS10088"/>
    <property type="gene ID" value="MBELARI_LOCUS10088"/>
</dbReference>
<keyword evidence="1" id="KW-1133">Transmembrane helix</keyword>
<reference evidence="3" key="1">
    <citation type="submission" date="2024-02" db="UniProtKB">
        <authorList>
            <consortium name="WormBaseParasite"/>
        </authorList>
    </citation>
    <scope>IDENTIFICATION</scope>
</reference>